<dbReference type="CDD" id="cd02228">
    <property type="entry name" value="cupin_EutQ"/>
    <property type="match status" value="1"/>
</dbReference>
<accession>A0A497ZYW3</accession>
<dbReference type="PANTHER" id="PTHR36169:SF1">
    <property type="entry name" value="ACETATE KINASE EUTQ"/>
    <property type="match status" value="1"/>
</dbReference>
<dbReference type="Pfam" id="PF06249">
    <property type="entry name" value="EutQ"/>
    <property type="match status" value="1"/>
</dbReference>
<sequence>MGDTPQLFKFDLVQKRYDTMGDSDTYIKPMVTSEFSKSMCGGINVLNNIKVPWDLTCDEIIYCLEGTFRLVCDGKSYVCNRGDVLFVPKDNHISYEADGKCVIFYAAYPHNWKQLAGITQVPGIDPDDFVPG</sequence>
<reference evidence="1 2" key="1">
    <citation type="submission" date="2018-10" db="EMBL/GenBank/DDBJ databases">
        <title>Genomic Encyclopedia of Archaeal and Bacterial Type Strains, Phase II (KMG-II): from individual species to whole genera.</title>
        <authorList>
            <person name="Goeker M."/>
        </authorList>
    </citation>
    <scope>NUCLEOTIDE SEQUENCE [LARGE SCALE GENOMIC DNA]</scope>
    <source>
        <strain evidence="1 2">DSM 29317</strain>
    </source>
</reference>
<dbReference type="InterPro" id="IPR014710">
    <property type="entry name" value="RmlC-like_jellyroll"/>
</dbReference>
<dbReference type="InterPro" id="IPR011051">
    <property type="entry name" value="RmlC_Cupin_sf"/>
</dbReference>
<comment type="caution">
    <text evidence="1">The sequence shown here is derived from an EMBL/GenBank/DDBJ whole genome shotgun (WGS) entry which is preliminary data.</text>
</comment>
<dbReference type="AlphaFoldDB" id="A0A497ZYW3"/>
<name>A0A497ZYW3_9RHOB</name>
<dbReference type="STRING" id="981384.GCA_000192475_03460"/>
<proteinExistence type="predicted"/>
<organism evidence="1 2">
    <name type="scientific">Ruegeria conchae</name>
    <dbReference type="NCBI Taxonomy" id="981384"/>
    <lineage>
        <taxon>Bacteria</taxon>
        <taxon>Pseudomonadati</taxon>
        <taxon>Pseudomonadota</taxon>
        <taxon>Alphaproteobacteria</taxon>
        <taxon>Rhodobacterales</taxon>
        <taxon>Roseobacteraceae</taxon>
        <taxon>Ruegeria</taxon>
    </lineage>
</organism>
<dbReference type="EMBL" id="RCCT01000001">
    <property type="protein sequence ID" value="RLK10805.1"/>
    <property type="molecule type" value="Genomic_DNA"/>
</dbReference>
<dbReference type="RefSeq" id="WP_010440369.1">
    <property type="nucleotide sequence ID" value="NZ_AEYW01000006.1"/>
</dbReference>
<dbReference type="Proteomes" id="UP000271700">
    <property type="component" value="Unassembled WGS sequence"/>
</dbReference>
<dbReference type="OrthoDB" id="3828611at2"/>
<evidence type="ECO:0000313" key="1">
    <source>
        <dbReference type="EMBL" id="RLK10805.1"/>
    </source>
</evidence>
<dbReference type="SUPFAM" id="SSF51182">
    <property type="entry name" value="RmlC-like cupins"/>
    <property type="match status" value="1"/>
</dbReference>
<protein>
    <submittedName>
        <fullName evidence="1">Ethanolamine utilization protein EutQ</fullName>
    </submittedName>
</protein>
<gene>
    <name evidence="1" type="ORF">CLV75_0791</name>
</gene>
<dbReference type="Gene3D" id="2.60.120.10">
    <property type="entry name" value="Jelly Rolls"/>
    <property type="match status" value="1"/>
</dbReference>
<evidence type="ECO:0000313" key="2">
    <source>
        <dbReference type="Proteomes" id="UP000271700"/>
    </source>
</evidence>
<dbReference type="InterPro" id="IPR010424">
    <property type="entry name" value="EutQ"/>
</dbReference>
<dbReference type="PANTHER" id="PTHR36169">
    <property type="entry name" value="ETHANOLAMINE UTILIZATION PROTEIN EUTQ"/>
    <property type="match status" value="1"/>
</dbReference>
<keyword evidence="2" id="KW-1185">Reference proteome</keyword>